<reference evidence="1 2" key="1">
    <citation type="submission" date="2017-06" db="EMBL/GenBank/DDBJ databases">
        <title>Celeribacter sp. TSPH2 complete genome sequence.</title>
        <authorList>
            <person name="Woo J.-H."/>
            <person name="Kim H.-S."/>
        </authorList>
    </citation>
    <scope>NUCLEOTIDE SEQUENCE [LARGE SCALE GENOMIC DNA]</scope>
    <source>
        <strain evidence="1 2">TSPH2</strain>
    </source>
</reference>
<evidence type="ECO:0000313" key="1">
    <source>
        <dbReference type="EMBL" id="ATG46834.1"/>
    </source>
</evidence>
<dbReference type="InterPro" id="IPR010732">
    <property type="entry name" value="T6SS_TssG-like"/>
</dbReference>
<sequence>MSTDTEKARAGRRKGWGFLTLMRHLERRAGKKPRVGENLRVRDEIAQMGQDPFLHFPDSDLSDVDLSANPPVVRPRFLGLFGPFGPMPSAITREAAHWQANGDASFVRFADLLTARFQQLFYRSWSDARAITQFDHPTGGRFPDQLRAFTGDAGLPHRNRGAVDDIVRVRYTALAMGRVKSPVKLRELLKAHFELPVRVEEFVASWLPFAPEDLSKLGQQGMTLGQNLRAGRRARSLGETLTLHLDCRDMAQFKGFLPGRPQARELQDLVTGYLGPFFDVNVALWLPKGAIAPAQLGQSMELGWMSALPLGVQATPNITNGNRVQVCRFRITQDMT</sequence>
<accession>A0A291G9U6</accession>
<dbReference type="PANTHER" id="PTHR35564">
    <property type="match status" value="1"/>
</dbReference>
<dbReference type="OrthoDB" id="1523296at2"/>
<keyword evidence="2" id="KW-1185">Reference proteome</keyword>
<dbReference type="NCBIfam" id="TIGR03347">
    <property type="entry name" value="VI_chp_1"/>
    <property type="match status" value="1"/>
</dbReference>
<dbReference type="Pfam" id="PF06996">
    <property type="entry name" value="T6SS_TssG"/>
    <property type="match status" value="1"/>
</dbReference>
<dbReference type="PANTHER" id="PTHR35564:SF4">
    <property type="entry name" value="CYTOPLASMIC PROTEIN"/>
    <property type="match status" value="1"/>
</dbReference>
<protein>
    <submittedName>
        <fullName evidence="1">Type VI secretion protein</fullName>
    </submittedName>
</protein>
<organism evidence="1 2">
    <name type="scientific">Celeribacter ethanolicus</name>
    <dbReference type="NCBI Taxonomy" id="1758178"/>
    <lineage>
        <taxon>Bacteria</taxon>
        <taxon>Pseudomonadati</taxon>
        <taxon>Pseudomonadota</taxon>
        <taxon>Alphaproteobacteria</taxon>
        <taxon>Rhodobacterales</taxon>
        <taxon>Roseobacteraceae</taxon>
        <taxon>Celeribacter</taxon>
    </lineage>
</organism>
<dbReference type="EMBL" id="CP022196">
    <property type="protein sequence ID" value="ATG46834.1"/>
    <property type="molecule type" value="Genomic_DNA"/>
</dbReference>
<dbReference type="STRING" id="1758178.GCA_001550095_02682"/>
<evidence type="ECO:0000313" key="2">
    <source>
        <dbReference type="Proteomes" id="UP000217935"/>
    </source>
</evidence>
<dbReference type="AlphaFoldDB" id="A0A291G9U6"/>
<proteinExistence type="predicted"/>
<dbReference type="Proteomes" id="UP000217935">
    <property type="component" value="Chromosome"/>
</dbReference>
<dbReference type="KEGG" id="ceh:CEW89_04210"/>
<gene>
    <name evidence="1" type="ORF">CEW89_04210</name>
</gene>
<dbReference type="RefSeq" id="WP_096805012.1">
    <property type="nucleotide sequence ID" value="NZ_CP022196.1"/>
</dbReference>
<name>A0A291G9U6_9RHOB</name>